<dbReference type="InterPro" id="IPR000979">
    <property type="entry name" value="Phosphodiesterase_MJ0936/Vps29"/>
</dbReference>
<dbReference type="SUPFAM" id="SSF56300">
    <property type="entry name" value="Metallo-dependent phosphatases"/>
    <property type="match status" value="1"/>
</dbReference>
<dbReference type="PIRSF" id="PIRSF000883">
    <property type="entry name" value="Pesterase_MJ0912"/>
    <property type="match status" value="1"/>
</dbReference>
<protein>
    <recommendedName>
        <fullName evidence="1">Phosphoesterase</fullName>
        <ecNumber evidence="1">3.1.4.-</ecNumber>
    </recommendedName>
</protein>
<dbReference type="GO" id="GO:0016791">
    <property type="term" value="F:phosphatase activity"/>
    <property type="evidence" value="ECO:0007669"/>
    <property type="project" value="TreeGrafter"/>
</dbReference>
<dbReference type="Proteomes" id="UP000011599">
    <property type="component" value="Unassembled WGS sequence"/>
</dbReference>
<feature type="domain" description="Calcineurin-like phosphoesterase" evidence="2">
    <location>
        <begin position="1"/>
        <end position="190"/>
    </location>
</feature>
<dbReference type="InterPro" id="IPR011152">
    <property type="entry name" value="Pesterase_MJ0912"/>
</dbReference>
<dbReference type="InterPro" id="IPR024654">
    <property type="entry name" value="Calcineurin-like_PHP_lpxH"/>
</dbReference>
<dbReference type="EMBL" id="AOHW01000056">
    <property type="protein sequence ID" value="ELY35572.1"/>
    <property type="molecule type" value="Genomic_DNA"/>
</dbReference>
<reference evidence="3 4" key="1">
    <citation type="journal article" date="2014" name="PLoS Genet.">
        <title>Phylogenetically driven sequencing of extremely halophilic archaea reveals strategies for static and dynamic osmo-response.</title>
        <authorList>
            <person name="Becker E.A."/>
            <person name="Seitzer P.M."/>
            <person name="Tritt A."/>
            <person name="Larsen D."/>
            <person name="Krusor M."/>
            <person name="Yao A.I."/>
            <person name="Wu D."/>
            <person name="Madern D."/>
            <person name="Eisen J.A."/>
            <person name="Darling A.E."/>
            <person name="Facciotti M.T."/>
        </authorList>
    </citation>
    <scope>NUCLEOTIDE SEQUENCE [LARGE SCALE GENOMIC DNA]</scope>
    <source>
        <strain evidence="3 4">GA33</strain>
    </source>
</reference>
<dbReference type="InterPro" id="IPR050126">
    <property type="entry name" value="Ap4A_hydrolase"/>
</dbReference>
<comment type="caution">
    <text evidence="3">The sequence shown here is derived from an EMBL/GenBank/DDBJ whole genome shotgun (WGS) entry which is preliminary data.</text>
</comment>
<evidence type="ECO:0000259" key="2">
    <source>
        <dbReference type="Pfam" id="PF12850"/>
    </source>
</evidence>
<accession>L9VF46</accession>
<dbReference type="EC" id="3.1.4.-" evidence="1"/>
<dbReference type="STRING" id="1114856.GCA_000383975_04664"/>
<evidence type="ECO:0000313" key="3">
    <source>
        <dbReference type="EMBL" id="ELY35572.1"/>
    </source>
</evidence>
<sequence>MQLALISDIHGNLPALEAVLNDINDEEGIDTVVCAGDVVGYGPWPGECVERVRERCSVVVQGNHDRSVETPDEYSHNEMAMGGLDYAKRELDEEQREWLAELTPRTTIARGRIQLVHSHPDPDHRGRYVRPRAFPEMRPYLDECDSLVLGHTHVQHRAHVDGKLIVNPGSVGQPRDGDARAAYAVLDSEDTSVDLRRVEYDIDRVIQRVEEVGLPRRIGTRLLDGR</sequence>
<organism evidence="3 4">
    <name type="scientific">Natronorubrum tibetense GA33</name>
    <dbReference type="NCBI Taxonomy" id="1114856"/>
    <lineage>
        <taxon>Archaea</taxon>
        <taxon>Methanobacteriati</taxon>
        <taxon>Methanobacteriota</taxon>
        <taxon>Stenosarchaea group</taxon>
        <taxon>Halobacteria</taxon>
        <taxon>Halobacteriales</taxon>
        <taxon>Natrialbaceae</taxon>
        <taxon>Natronorubrum</taxon>
    </lineage>
</organism>
<keyword evidence="1" id="KW-0479">Metal-binding</keyword>
<evidence type="ECO:0000256" key="1">
    <source>
        <dbReference type="RuleBase" id="RU362039"/>
    </source>
</evidence>
<name>L9VF46_9EURY</name>
<dbReference type="GO" id="GO:0005737">
    <property type="term" value="C:cytoplasm"/>
    <property type="evidence" value="ECO:0007669"/>
    <property type="project" value="TreeGrafter"/>
</dbReference>
<dbReference type="RefSeq" id="WP_006092993.1">
    <property type="nucleotide sequence ID" value="NZ_AOHW01000056.1"/>
</dbReference>
<dbReference type="PATRIC" id="fig|1114856.3.peg.4826"/>
<evidence type="ECO:0000313" key="4">
    <source>
        <dbReference type="Proteomes" id="UP000011599"/>
    </source>
</evidence>
<dbReference type="NCBIfam" id="TIGR00040">
    <property type="entry name" value="yfcE"/>
    <property type="match status" value="1"/>
</dbReference>
<dbReference type="Pfam" id="PF12850">
    <property type="entry name" value="Metallophos_2"/>
    <property type="match status" value="1"/>
</dbReference>
<dbReference type="PANTHER" id="PTHR42850:SF2">
    <property type="entry name" value="BLL5683 PROTEIN"/>
    <property type="match status" value="1"/>
</dbReference>
<gene>
    <name evidence="3" type="ORF">C496_23386</name>
</gene>
<comment type="similarity">
    <text evidence="1">Belongs to the metallophosphoesterase superfamily. YfcE family.</text>
</comment>
<dbReference type="AlphaFoldDB" id="L9VF46"/>
<proteinExistence type="inferred from homology"/>
<dbReference type="Gene3D" id="3.60.21.10">
    <property type="match status" value="1"/>
</dbReference>
<dbReference type="eggNOG" id="arCOG01143">
    <property type="taxonomic scope" value="Archaea"/>
</dbReference>
<dbReference type="OrthoDB" id="9937at2157"/>
<dbReference type="PANTHER" id="PTHR42850">
    <property type="entry name" value="METALLOPHOSPHOESTERASE"/>
    <property type="match status" value="1"/>
</dbReference>
<dbReference type="GO" id="GO:0046872">
    <property type="term" value="F:metal ion binding"/>
    <property type="evidence" value="ECO:0007669"/>
    <property type="project" value="UniProtKB-KW"/>
</dbReference>
<dbReference type="InterPro" id="IPR029052">
    <property type="entry name" value="Metallo-depent_PP-like"/>
</dbReference>
<comment type="cofactor">
    <cofactor evidence="1">
        <name>a divalent metal cation</name>
        <dbReference type="ChEBI" id="CHEBI:60240"/>
    </cofactor>
</comment>
<keyword evidence="4" id="KW-1185">Reference proteome</keyword>